<evidence type="ECO:0000259" key="9">
    <source>
        <dbReference type="PROSITE" id="PS50929"/>
    </source>
</evidence>
<evidence type="ECO:0000256" key="5">
    <source>
        <dbReference type="ARBA" id="ARBA00022989"/>
    </source>
</evidence>
<keyword evidence="4" id="KW-0677">Repeat</keyword>
<keyword evidence="3 8" id="KW-0812">Transmembrane</keyword>
<evidence type="ECO:0000313" key="11">
    <source>
        <dbReference type="Proteomes" id="UP000886885"/>
    </source>
</evidence>
<dbReference type="PANTHER" id="PTHR45136">
    <property type="entry name" value="ABC TRANSPORTER DOMAIN-CONTAINING PROTEIN"/>
    <property type="match status" value="1"/>
</dbReference>
<dbReference type="Pfam" id="PF00664">
    <property type="entry name" value="ABC_membrane"/>
    <property type="match status" value="1"/>
</dbReference>
<dbReference type="OrthoDB" id="6500128at2759"/>
<evidence type="ECO:0000256" key="6">
    <source>
        <dbReference type="ARBA" id="ARBA00023136"/>
    </source>
</evidence>
<reference evidence="10" key="1">
    <citation type="journal article" date="2020" name="bioRxiv">
        <title>Hybrid origin of Populus tomentosa Carr. identified through genome sequencing and phylogenomic analysis.</title>
        <authorList>
            <person name="An X."/>
            <person name="Gao K."/>
            <person name="Chen Z."/>
            <person name="Li J."/>
            <person name="Yang X."/>
            <person name="Yang X."/>
            <person name="Zhou J."/>
            <person name="Guo T."/>
            <person name="Zhao T."/>
            <person name="Huang S."/>
            <person name="Miao D."/>
            <person name="Khan W.U."/>
            <person name="Rao P."/>
            <person name="Ye M."/>
            <person name="Lei B."/>
            <person name="Liao W."/>
            <person name="Wang J."/>
            <person name="Ji L."/>
            <person name="Li Y."/>
            <person name="Guo B."/>
            <person name="Mustafa N.S."/>
            <person name="Li S."/>
            <person name="Yun Q."/>
            <person name="Keller S.R."/>
            <person name="Mao J."/>
            <person name="Zhang R."/>
            <person name="Strauss S.H."/>
        </authorList>
    </citation>
    <scope>NUCLEOTIDE SEQUENCE</scope>
    <source>
        <strain evidence="10">GM15</strain>
        <tissue evidence="10">Leaf</tissue>
    </source>
</reference>
<evidence type="ECO:0000256" key="1">
    <source>
        <dbReference type="ARBA" id="ARBA00007577"/>
    </source>
</evidence>
<evidence type="ECO:0000256" key="3">
    <source>
        <dbReference type="ARBA" id="ARBA00022692"/>
    </source>
</evidence>
<accession>A0A8X8DLB2</accession>
<dbReference type="GO" id="GO:0005524">
    <property type="term" value="F:ATP binding"/>
    <property type="evidence" value="ECO:0007669"/>
    <property type="project" value="InterPro"/>
</dbReference>
<dbReference type="InterPro" id="IPR011527">
    <property type="entry name" value="ABC1_TM_dom"/>
</dbReference>
<organism evidence="10 11">
    <name type="scientific">Populus tomentosa</name>
    <name type="common">Chinese white poplar</name>
    <dbReference type="NCBI Taxonomy" id="118781"/>
    <lineage>
        <taxon>Eukaryota</taxon>
        <taxon>Viridiplantae</taxon>
        <taxon>Streptophyta</taxon>
        <taxon>Embryophyta</taxon>
        <taxon>Tracheophyta</taxon>
        <taxon>Spermatophyta</taxon>
        <taxon>Magnoliopsida</taxon>
        <taxon>eudicotyledons</taxon>
        <taxon>Gunneridae</taxon>
        <taxon>Pentapetalae</taxon>
        <taxon>rosids</taxon>
        <taxon>fabids</taxon>
        <taxon>Malpighiales</taxon>
        <taxon>Salicaceae</taxon>
        <taxon>Saliceae</taxon>
        <taxon>Populus</taxon>
    </lineage>
</organism>
<dbReference type="AlphaFoldDB" id="A0A8X8DLB2"/>
<name>A0A8X8DLB2_POPTO</name>
<dbReference type="GO" id="GO:0140359">
    <property type="term" value="F:ABC-type transporter activity"/>
    <property type="evidence" value="ECO:0007669"/>
    <property type="project" value="InterPro"/>
</dbReference>
<keyword evidence="7" id="KW-0325">Glycoprotein</keyword>
<keyword evidence="2" id="KW-0813">Transport</keyword>
<comment type="similarity">
    <text evidence="1">Belongs to the ABC transporter superfamily. ABCB family. Multidrug resistance exporter (TC 3.A.1.201) subfamily.</text>
</comment>
<evidence type="ECO:0000313" key="10">
    <source>
        <dbReference type="EMBL" id="KAG6793956.1"/>
    </source>
</evidence>
<proteinExistence type="inferred from homology"/>
<keyword evidence="5 8" id="KW-1133">Transmembrane helix</keyword>
<comment type="caution">
    <text evidence="10">The sequence shown here is derived from an EMBL/GenBank/DDBJ whole genome shotgun (WGS) entry which is preliminary data.</text>
</comment>
<dbReference type="GO" id="GO:0016020">
    <property type="term" value="C:membrane"/>
    <property type="evidence" value="ECO:0007669"/>
    <property type="project" value="InterPro"/>
</dbReference>
<feature type="transmembrane region" description="Helical" evidence="8">
    <location>
        <begin position="12"/>
        <end position="30"/>
    </location>
</feature>
<sequence>MFRSLVGDPMSLLVQAFFGSLFAYILGLILTWRLALVMIAVQPLVVGSYYSKSVLMKSMAGKAQKAHKEGSQLASFGLFSSQFLNTASTALSFWYGGRLLTEGLISPEHLFQAFLILLFFAYVIAEAGSMTNDLSKGGNAIRSVLAILDRKSEIDPNNSWGAL</sequence>
<dbReference type="PANTHER" id="PTHR45136:SF2">
    <property type="entry name" value="ABC TRANSPORTER DOMAIN-CONTAINING PROTEIN"/>
    <property type="match status" value="1"/>
</dbReference>
<keyword evidence="11" id="KW-1185">Reference proteome</keyword>
<feature type="transmembrane region" description="Helical" evidence="8">
    <location>
        <begin position="76"/>
        <end position="97"/>
    </location>
</feature>
<dbReference type="EMBL" id="JAAWWB010000001">
    <property type="protein sequence ID" value="KAG6793956.1"/>
    <property type="molecule type" value="Genomic_DNA"/>
</dbReference>
<dbReference type="PROSITE" id="PS50929">
    <property type="entry name" value="ABC_TM1F"/>
    <property type="match status" value="1"/>
</dbReference>
<feature type="domain" description="ABC transmembrane type-1" evidence="9">
    <location>
        <begin position="62"/>
        <end position="136"/>
    </location>
</feature>
<evidence type="ECO:0000256" key="7">
    <source>
        <dbReference type="ARBA" id="ARBA00023180"/>
    </source>
</evidence>
<feature type="transmembrane region" description="Helical" evidence="8">
    <location>
        <begin position="109"/>
        <end position="125"/>
    </location>
</feature>
<gene>
    <name evidence="10" type="ORF">POTOM_003183</name>
</gene>
<protein>
    <recommendedName>
        <fullName evidence="9">ABC transmembrane type-1 domain-containing protein</fullName>
    </recommendedName>
</protein>
<evidence type="ECO:0000256" key="4">
    <source>
        <dbReference type="ARBA" id="ARBA00022737"/>
    </source>
</evidence>
<evidence type="ECO:0000256" key="2">
    <source>
        <dbReference type="ARBA" id="ARBA00022448"/>
    </source>
</evidence>
<evidence type="ECO:0000256" key="8">
    <source>
        <dbReference type="SAM" id="Phobius"/>
    </source>
</evidence>
<dbReference type="Proteomes" id="UP000886885">
    <property type="component" value="Chromosome 1A"/>
</dbReference>
<keyword evidence="6 8" id="KW-0472">Membrane</keyword>